<evidence type="ECO:0000256" key="3">
    <source>
        <dbReference type="RuleBase" id="RU000363"/>
    </source>
</evidence>
<dbReference type="InterPro" id="IPR051911">
    <property type="entry name" value="SDR_oxidoreductase"/>
</dbReference>
<dbReference type="Proteomes" id="UP000559027">
    <property type="component" value="Unassembled WGS sequence"/>
</dbReference>
<gene>
    <name evidence="4" type="ORF">D9756_009538</name>
</gene>
<comment type="similarity">
    <text evidence="1 3">Belongs to the short-chain dehydrogenases/reductases (SDR) family.</text>
</comment>
<dbReference type="GO" id="GO:0016491">
    <property type="term" value="F:oxidoreductase activity"/>
    <property type="evidence" value="ECO:0007669"/>
    <property type="project" value="UniProtKB-KW"/>
</dbReference>
<dbReference type="EMBL" id="JAACJO010000019">
    <property type="protein sequence ID" value="KAF5348467.1"/>
    <property type="molecule type" value="Genomic_DNA"/>
</dbReference>
<protein>
    <recommendedName>
        <fullName evidence="6">NAD(P)-binding protein</fullName>
    </recommendedName>
</protein>
<evidence type="ECO:0000313" key="5">
    <source>
        <dbReference type="Proteomes" id="UP000559027"/>
    </source>
</evidence>
<accession>A0A8H5CUZ7</accession>
<dbReference type="PANTHER" id="PTHR43976">
    <property type="entry name" value="SHORT CHAIN DEHYDROGENASE"/>
    <property type="match status" value="1"/>
</dbReference>
<proteinExistence type="inferred from homology"/>
<dbReference type="Pfam" id="PF00106">
    <property type="entry name" value="adh_short"/>
    <property type="match status" value="1"/>
</dbReference>
<name>A0A8H5CUZ7_9AGAR</name>
<dbReference type="Gene3D" id="3.40.50.720">
    <property type="entry name" value="NAD(P)-binding Rossmann-like Domain"/>
    <property type="match status" value="1"/>
</dbReference>
<dbReference type="AlphaFoldDB" id="A0A8H5CUZ7"/>
<dbReference type="OrthoDB" id="1274115at2759"/>
<evidence type="ECO:0000256" key="2">
    <source>
        <dbReference type="ARBA" id="ARBA00023002"/>
    </source>
</evidence>
<evidence type="ECO:0008006" key="6">
    <source>
        <dbReference type="Google" id="ProtNLM"/>
    </source>
</evidence>
<organism evidence="4 5">
    <name type="scientific">Leucocoprinus leucothites</name>
    <dbReference type="NCBI Taxonomy" id="201217"/>
    <lineage>
        <taxon>Eukaryota</taxon>
        <taxon>Fungi</taxon>
        <taxon>Dikarya</taxon>
        <taxon>Basidiomycota</taxon>
        <taxon>Agaricomycotina</taxon>
        <taxon>Agaricomycetes</taxon>
        <taxon>Agaricomycetidae</taxon>
        <taxon>Agaricales</taxon>
        <taxon>Agaricineae</taxon>
        <taxon>Agaricaceae</taxon>
        <taxon>Leucocoprinus</taxon>
    </lineage>
</organism>
<dbReference type="PRINTS" id="PR00081">
    <property type="entry name" value="GDHRDH"/>
</dbReference>
<dbReference type="InterPro" id="IPR002347">
    <property type="entry name" value="SDR_fam"/>
</dbReference>
<dbReference type="SUPFAM" id="SSF51735">
    <property type="entry name" value="NAD(P)-binding Rossmann-fold domains"/>
    <property type="match status" value="1"/>
</dbReference>
<evidence type="ECO:0000313" key="4">
    <source>
        <dbReference type="EMBL" id="KAF5348467.1"/>
    </source>
</evidence>
<evidence type="ECO:0000256" key="1">
    <source>
        <dbReference type="ARBA" id="ARBA00006484"/>
    </source>
</evidence>
<keyword evidence="2" id="KW-0560">Oxidoreductase</keyword>
<dbReference type="PANTHER" id="PTHR43976:SF16">
    <property type="entry name" value="SHORT-CHAIN DEHYDROGENASE_REDUCTASE FAMILY PROTEIN"/>
    <property type="match status" value="1"/>
</dbReference>
<comment type="caution">
    <text evidence="4">The sequence shown here is derived from an EMBL/GenBank/DDBJ whole genome shotgun (WGS) entry which is preliminary data.</text>
</comment>
<keyword evidence="5" id="KW-1185">Reference proteome</keyword>
<dbReference type="PRINTS" id="PR00080">
    <property type="entry name" value="SDRFAMILY"/>
</dbReference>
<reference evidence="4 5" key="1">
    <citation type="journal article" date="2020" name="ISME J.">
        <title>Uncovering the hidden diversity of litter-decomposition mechanisms in mushroom-forming fungi.</title>
        <authorList>
            <person name="Floudas D."/>
            <person name="Bentzer J."/>
            <person name="Ahren D."/>
            <person name="Johansson T."/>
            <person name="Persson P."/>
            <person name="Tunlid A."/>
        </authorList>
    </citation>
    <scope>NUCLEOTIDE SEQUENCE [LARGE SCALE GENOMIC DNA]</scope>
    <source>
        <strain evidence="4 5">CBS 146.42</strain>
    </source>
</reference>
<sequence length="327" mass="34995">MLTRAMSGTHRASSQCVWLITGGSSGFGFEVAKQVLQNGGMAAATYRPLAGNPLPPTLSSLQSSLPPSQVSNLLLLPCDITSPSQINAAFTATHTRFGRIDVVLNNAGCAILGEIEGTPEDQARKMFDVNFWGMCNVSKEAVKVFREVNGTESTGGKIGGMLLNVSSGAGVVPNAGIGYYCASKHALEGFTEALTKELDPAWNIKITILEPGAFKTRAHTDNTATFPVHHAYTSNTSLASHQVRHWFADRSGITGDPALAAERIYKFTMAGSLDGNRGGHVKKEAGTEAPLRLQLGDDSWNGIKATLQKRLEEMERVEEWSRGLASC</sequence>
<dbReference type="InterPro" id="IPR036291">
    <property type="entry name" value="NAD(P)-bd_dom_sf"/>
</dbReference>